<dbReference type="EMBL" id="MU003817">
    <property type="protein sequence ID" value="KAF2718978.1"/>
    <property type="molecule type" value="Genomic_DNA"/>
</dbReference>
<evidence type="ECO:0000313" key="3">
    <source>
        <dbReference type="EMBL" id="KAF2718978.1"/>
    </source>
</evidence>
<dbReference type="Pfam" id="PF17111">
    <property type="entry name" value="PigL_N"/>
    <property type="match status" value="1"/>
</dbReference>
<feature type="chain" id="PRO_5040177574" description="Azaphilone pigments biosynthesis cluster protein L N-terminal domain-containing protein" evidence="1">
    <location>
        <begin position="22"/>
        <end position="210"/>
    </location>
</feature>
<accession>A0A9P4UMM9</accession>
<keyword evidence="1" id="KW-0732">Signal</keyword>
<sequence>MAAIFASTASAAGLISLAVQALDSAAKVKRCYNSFKHAPQEIKDLVAELELNQELLTLLNSSTIGQGQQAQTIGQSQTLVKCTKLCDGIQKDLEGVLNPLQAQLMTNPKRGAARYVFAEGHIKEWLVKLERAKSMLVVVLAETNSYRTSTQLESIQAGVTNISTSQQAFGQQIGNLLSTSNDTTKQGRSAVDEWKAHIRASNAVFQSQSK</sequence>
<organism evidence="3 4">
    <name type="scientific">Polychaeton citri CBS 116435</name>
    <dbReference type="NCBI Taxonomy" id="1314669"/>
    <lineage>
        <taxon>Eukaryota</taxon>
        <taxon>Fungi</taxon>
        <taxon>Dikarya</taxon>
        <taxon>Ascomycota</taxon>
        <taxon>Pezizomycotina</taxon>
        <taxon>Dothideomycetes</taxon>
        <taxon>Dothideomycetidae</taxon>
        <taxon>Capnodiales</taxon>
        <taxon>Capnodiaceae</taxon>
        <taxon>Polychaeton</taxon>
    </lineage>
</organism>
<evidence type="ECO:0000313" key="4">
    <source>
        <dbReference type="Proteomes" id="UP000799441"/>
    </source>
</evidence>
<feature type="signal peptide" evidence="1">
    <location>
        <begin position="1"/>
        <end position="21"/>
    </location>
</feature>
<comment type="caution">
    <text evidence="3">The sequence shown here is derived from an EMBL/GenBank/DDBJ whole genome shotgun (WGS) entry which is preliminary data.</text>
</comment>
<dbReference type="AlphaFoldDB" id="A0A9P4UMM9"/>
<proteinExistence type="predicted"/>
<name>A0A9P4UMM9_9PEZI</name>
<feature type="domain" description="Azaphilone pigments biosynthesis cluster protein L N-terminal" evidence="2">
    <location>
        <begin position="11"/>
        <end position="157"/>
    </location>
</feature>
<evidence type="ECO:0000256" key="1">
    <source>
        <dbReference type="SAM" id="SignalP"/>
    </source>
</evidence>
<protein>
    <recommendedName>
        <fullName evidence="2">Azaphilone pigments biosynthesis cluster protein L N-terminal domain-containing protein</fullName>
    </recommendedName>
</protein>
<gene>
    <name evidence="3" type="ORF">K431DRAFT_123049</name>
</gene>
<keyword evidence="4" id="KW-1185">Reference proteome</keyword>
<dbReference type="Proteomes" id="UP000799441">
    <property type="component" value="Unassembled WGS sequence"/>
</dbReference>
<reference evidence="3" key="1">
    <citation type="journal article" date="2020" name="Stud. Mycol.">
        <title>101 Dothideomycetes genomes: a test case for predicting lifestyles and emergence of pathogens.</title>
        <authorList>
            <person name="Haridas S."/>
            <person name="Albert R."/>
            <person name="Binder M."/>
            <person name="Bloem J."/>
            <person name="Labutti K."/>
            <person name="Salamov A."/>
            <person name="Andreopoulos B."/>
            <person name="Baker S."/>
            <person name="Barry K."/>
            <person name="Bills G."/>
            <person name="Bluhm B."/>
            <person name="Cannon C."/>
            <person name="Castanera R."/>
            <person name="Culley D."/>
            <person name="Daum C."/>
            <person name="Ezra D."/>
            <person name="Gonzalez J."/>
            <person name="Henrissat B."/>
            <person name="Kuo A."/>
            <person name="Liang C."/>
            <person name="Lipzen A."/>
            <person name="Lutzoni F."/>
            <person name="Magnuson J."/>
            <person name="Mondo S."/>
            <person name="Nolan M."/>
            <person name="Ohm R."/>
            <person name="Pangilinan J."/>
            <person name="Park H.-J."/>
            <person name="Ramirez L."/>
            <person name="Alfaro M."/>
            <person name="Sun H."/>
            <person name="Tritt A."/>
            <person name="Yoshinaga Y."/>
            <person name="Zwiers L.-H."/>
            <person name="Turgeon B."/>
            <person name="Goodwin S."/>
            <person name="Spatafora J."/>
            <person name="Crous P."/>
            <person name="Grigoriev I."/>
        </authorList>
    </citation>
    <scope>NUCLEOTIDE SEQUENCE</scope>
    <source>
        <strain evidence="3">CBS 116435</strain>
    </source>
</reference>
<evidence type="ECO:0000259" key="2">
    <source>
        <dbReference type="Pfam" id="PF17111"/>
    </source>
</evidence>
<dbReference type="InterPro" id="IPR031348">
    <property type="entry name" value="PigL_N"/>
</dbReference>